<feature type="binding site" evidence="11">
    <location>
        <begin position="144"/>
        <end position="145"/>
    </location>
    <ligand>
        <name>S-adenosyl-L-methionine</name>
        <dbReference type="ChEBI" id="CHEBI:59789"/>
    </ligand>
</feature>
<dbReference type="PANTHER" id="PTHR12753:SF0">
    <property type="entry name" value="ALPHA N-TERMINAL PROTEIN METHYLTRANSFERASE 1"/>
    <property type="match status" value="1"/>
</dbReference>
<keyword evidence="4 11" id="KW-0949">S-adenosyl-L-methionine</keyword>
<comment type="similarity">
    <text evidence="1">Belongs to the methyltransferase superfamily. NTM1 family.</text>
</comment>
<comment type="catalytic activity">
    <reaction evidence="8">
        <text>N-terminal L-seryl-L-prolyl-L-lysyl-[protein] + 3 S-adenosyl-L-methionine = N-terminal N,N,N-trimethyl-L-seryl-L-prolyl-L-lysyl-[protein] + 3 S-adenosyl-L-homocysteine + 3 H(+)</text>
        <dbReference type="Rhea" id="RHEA:54724"/>
        <dbReference type="Rhea" id="RHEA-COMP:13789"/>
        <dbReference type="Rhea" id="RHEA-COMP:13973"/>
        <dbReference type="ChEBI" id="CHEBI:15378"/>
        <dbReference type="ChEBI" id="CHEBI:57856"/>
        <dbReference type="ChEBI" id="CHEBI:59789"/>
        <dbReference type="ChEBI" id="CHEBI:138061"/>
        <dbReference type="ChEBI" id="CHEBI:138317"/>
        <dbReference type="EC" id="2.1.1.244"/>
    </reaction>
</comment>
<feature type="binding site" evidence="11">
    <location>
        <position position="100"/>
    </location>
    <ligand>
        <name>S-adenosyl-L-methionine</name>
        <dbReference type="ChEBI" id="CHEBI:59789"/>
    </ligand>
</feature>
<dbReference type="CDD" id="cd02440">
    <property type="entry name" value="AdoMet_MTases"/>
    <property type="match status" value="1"/>
</dbReference>
<dbReference type="AlphaFoldDB" id="A0A0H5RD98"/>
<name>A0A0H5RD98_9EUKA</name>
<comment type="catalytic activity">
    <reaction evidence="10">
        <text>N-terminal L-alanyl-L-prolyl-L-lysyl-[protein] + 3 S-adenosyl-L-methionine = N-terminal N,N,N-trimethyl-L-alanyl-L-prolyl-L-lysyl-[protein] + 3 S-adenosyl-L-homocysteine + 3 H(+)</text>
        <dbReference type="Rhea" id="RHEA:54712"/>
        <dbReference type="Rhea" id="RHEA-COMP:13785"/>
        <dbReference type="Rhea" id="RHEA-COMP:13971"/>
        <dbReference type="ChEBI" id="CHEBI:15378"/>
        <dbReference type="ChEBI" id="CHEBI:57856"/>
        <dbReference type="ChEBI" id="CHEBI:59789"/>
        <dbReference type="ChEBI" id="CHEBI:138057"/>
        <dbReference type="ChEBI" id="CHEBI:138315"/>
        <dbReference type="EC" id="2.1.1.244"/>
    </reaction>
</comment>
<dbReference type="GO" id="GO:0032259">
    <property type="term" value="P:methylation"/>
    <property type="evidence" value="ECO:0007669"/>
    <property type="project" value="UniProtKB-KW"/>
</dbReference>
<evidence type="ECO:0000256" key="5">
    <source>
        <dbReference type="ARBA" id="ARBA00039112"/>
    </source>
</evidence>
<dbReference type="PIRSF" id="PIRSF016958">
    <property type="entry name" value="DUF858_MeTrfase_lik"/>
    <property type="match status" value="1"/>
</dbReference>
<evidence type="ECO:0000256" key="1">
    <source>
        <dbReference type="ARBA" id="ARBA00009059"/>
    </source>
</evidence>
<dbReference type="EC" id="2.1.1.244" evidence="5"/>
<dbReference type="EMBL" id="HACM01011526">
    <property type="protein sequence ID" value="CRZ11968.1"/>
    <property type="molecule type" value="Transcribed_RNA"/>
</dbReference>
<dbReference type="GO" id="GO:0071885">
    <property type="term" value="F:N-terminal protein N-methyltransferase activity"/>
    <property type="evidence" value="ECO:0007669"/>
    <property type="project" value="UniProtKB-EC"/>
</dbReference>
<evidence type="ECO:0000256" key="2">
    <source>
        <dbReference type="ARBA" id="ARBA00022603"/>
    </source>
</evidence>
<proteinExistence type="inferred from homology"/>
<dbReference type="GO" id="GO:0005737">
    <property type="term" value="C:cytoplasm"/>
    <property type="evidence" value="ECO:0007669"/>
    <property type="project" value="TreeGrafter"/>
</dbReference>
<dbReference type="Pfam" id="PF05891">
    <property type="entry name" value="Methyltransf_PK"/>
    <property type="match status" value="1"/>
</dbReference>
<dbReference type="SUPFAM" id="SSF53335">
    <property type="entry name" value="S-adenosyl-L-methionine-dependent methyltransferases"/>
    <property type="match status" value="1"/>
</dbReference>
<evidence type="ECO:0000256" key="8">
    <source>
        <dbReference type="ARBA" id="ARBA00047306"/>
    </source>
</evidence>
<feature type="binding site" evidence="11">
    <location>
        <position position="160"/>
    </location>
    <ligand>
        <name>S-adenosyl-L-methionine</name>
        <dbReference type="ChEBI" id="CHEBI:59789"/>
    </ligand>
</feature>
<evidence type="ECO:0000256" key="3">
    <source>
        <dbReference type="ARBA" id="ARBA00022679"/>
    </source>
</evidence>
<evidence type="ECO:0000256" key="9">
    <source>
        <dbReference type="ARBA" id="ARBA00047885"/>
    </source>
</evidence>
<evidence type="ECO:0000256" key="7">
    <source>
        <dbReference type="ARBA" id="ARBA00043129"/>
    </source>
</evidence>
<organism evidence="12">
    <name type="scientific">Spongospora subterranea</name>
    <dbReference type="NCBI Taxonomy" id="70186"/>
    <lineage>
        <taxon>Eukaryota</taxon>
        <taxon>Sar</taxon>
        <taxon>Rhizaria</taxon>
        <taxon>Endomyxa</taxon>
        <taxon>Phytomyxea</taxon>
        <taxon>Plasmodiophorida</taxon>
        <taxon>Plasmodiophoridae</taxon>
        <taxon>Spongospora</taxon>
    </lineage>
</organism>
<feature type="non-terminal residue" evidence="12">
    <location>
        <position position="1"/>
    </location>
</feature>
<feature type="binding site" evidence="11">
    <location>
        <position position="95"/>
    </location>
    <ligand>
        <name>S-adenosyl-L-methionine</name>
        <dbReference type="ChEBI" id="CHEBI:59789"/>
    </ligand>
</feature>
<evidence type="ECO:0000313" key="12">
    <source>
        <dbReference type="EMBL" id="CRZ11968.1"/>
    </source>
</evidence>
<keyword evidence="3" id="KW-0808">Transferase</keyword>
<sequence>EPAWSTADLGVEMECGYSSSGRKYKEINDLWENLEQGEDNADWYRKSQDYWETTELSNNGVLGGFEHISDLDLQSSRELIGSLPVIELGNAIDCGAGIGRILEGLLLPIFNEADMVEQSASHVESARSRLASHPRMGTFYTEGLQTFTPRPGHYDLVWIQWVIGYLTDSHFEAFLNRCANSLRGPNSFVIIKENVARKDFFFDSEDNNVTRTLSQFQSLFRRTRLILVKTKIQHKFPEELHPVYMFVLKRRR</sequence>
<protein>
    <recommendedName>
        <fullName evidence="6">Alpha N-terminal protein methyltransferase 1</fullName>
        <ecNumber evidence="5">2.1.1.244</ecNumber>
    </recommendedName>
    <alternativeName>
        <fullName evidence="7">X-Pro-Lys N-terminal protein methyltransferase 1</fullName>
    </alternativeName>
</protein>
<comment type="catalytic activity">
    <reaction evidence="9">
        <text>N-terminal L-prolyl-L-prolyl-L-lysyl-[protein] + 2 S-adenosyl-L-methionine = N-terminal N,N-dimethyl-L-prolyl-L-prolyl-L-lysyl-[protein] + 2 S-adenosyl-L-homocysteine + 2 H(+)</text>
        <dbReference type="Rhea" id="RHEA:54736"/>
        <dbReference type="Rhea" id="RHEA-COMP:13787"/>
        <dbReference type="Rhea" id="RHEA-COMP:13974"/>
        <dbReference type="ChEBI" id="CHEBI:15378"/>
        <dbReference type="ChEBI" id="CHEBI:57856"/>
        <dbReference type="ChEBI" id="CHEBI:59789"/>
        <dbReference type="ChEBI" id="CHEBI:138059"/>
        <dbReference type="ChEBI" id="CHEBI:138318"/>
        <dbReference type="EC" id="2.1.1.244"/>
    </reaction>
</comment>
<dbReference type="InterPro" id="IPR008576">
    <property type="entry name" value="MeTrfase_NTM1"/>
</dbReference>
<dbReference type="PANTHER" id="PTHR12753">
    <property type="entry name" value="AD-003 - RELATED"/>
    <property type="match status" value="1"/>
</dbReference>
<evidence type="ECO:0000256" key="10">
    <source>
        <dbReference type="ARBA" id="ARBA00048167"/>
    </source>
</evidence>
<dbReference type="Gene3D" id="3.40.50.150">
    <property type="entry name" value="Vaccinia Virus protein VP39"/>
    <property type="match status" value="1"/>
</dbReference>
<keyword evidence="2" id="KW-0489">Methyltransferase</keyword>
<accession>A0A0H5RD98</accession>
<evidence type="ECO:0000256" key="4">
    <source>
        <dbReference type="ARBA" id="ARBA00022691"/>
    </source>
</evidence>
<evidence type="ECO:0000256" key="11">
    <source>
        <dbReference type="PIRSR" id="PIRSR016958-1"/>
    </source>
</evidence>
<reference evidence="12" key="1">
    <citation type="submission" date="2015-04" db="EMBL/GenBank/DDBJ databases">
        <title>The genome sequence of the plant pathogenic Rhizarian Plasmodiophora brassicae reveals insights in its biotrophic life cycle and the origin of chitin synthesis.</title>
        <authorList>
            <person name="Schwelm A."/>
            <person name="Fogelqvist J."/>
            <person name="Knaust A."/>
            <person name="Julke S."/>
            <person name="Lilja T."/>
            <person name="Dhandapani V."/>
            <person name="Bonilla-Rosso G."/>
            <person name="Karlsson M."/>
            <person name="Shevchenko A."/>
            <person name="Choi S.R."/>
            <person name="Kim H.G."/>
            <person name="Park J.Y."/>
            <person name="Lim Y.P."/>
            <person name="Ludwig-Muller J."/>
            <person name="Dixelius C."/>
        </authorList>
    </citation>
    <scope>NUCLEOTIDE SEQUENCE</scope>
    <source>
        <tissue evidence="12">Potato root galls</tissue>
    </source>
</reference>
<evidence type="ECO:0000256" key="6">
    <source>
        <dbReference type="ARBA" id="ARBA00039449"/>
    </source>
</evidence>
<dbReference type="InterPro" id="IPR029063">
    <property type="entry name" value="SAM-dependent_MTases_sf"/>
</dbReference>